<sequence>MDGVSVSSLRILRNQSSQASRLIIIWKGAGDSVIPWGGGVNFEFFTCEIKDESSSSHKKIISSHVTDITRWPRTDTA</sequence>
<keyword evidence="2" id="KW-1185">Reference proteome</keyword>
<gene>
    <name evidence="1" type="ORF">H6P81_000800</name>
</gene>
<protein>
    <submittedName>
        <fullName evidence="1">Uncharacterized protein</fullName>
    </submittedName>
</protein>
<proteinExistence type="predicted"/>
<evidence type="ECO:0000313" key="1">
    <source>
        <dbReference type="EMBL" id="KAG9456292.1"/>
    </source>
</evidence>
<evidence type="ECO:0000313" key="2">
    <source>
        <dbReference type="Proteomes" id="UP000825729"/>
    </source>
</evidence>
<organism evidence="1 2">
    <name type="scientific">Aristolochia fimbriata</name>
    <name type="common">White veined hardy Dutchman's pipe vine</name>
    <dbReference type="NCBI Taxonomy" id="158543"/>
    <lineage>
        <taxon>Eukaryota</taxon>
        <taxon>Viridiplantae</taxon>
        <taxon>Streptophyta</taxon>
        <taxon>Embryophyta</taxon>
        <taxon>Tracheophyta</taxon>
        <taxon>Spermatophyta</taxon>
        <taxon>Magnoliopsida</taxon>
        <taxon>Magnoliidae</taxon>
        <taxon>Piperales</taxon>
        <taxon>Aristolochiaceae</taxon>
        <taxon>Aristolochia</taxon>
    </lineage>
</organism>
<dbReference type="Proteomes" id="UP000825729">
    <property type="component" value="Unassembled WGS sequence"/>
</dbReference>
<name>A0AAV7F597_ARIFI</name>
<comment type="caution">
    <text evidence="1">The sequence shown here is derived from an EMBL/GenBank/DDBJ whole genome shotgun (WGS) entry which is preliminary data.</text>
</comment>
<dbReference type="EMBL" id="JAINDJ010000002">
    <property type="protein sequence ID" value="KAG9456292.1"/>
    <property type="molecule type" value="Genomic_DNA"/>
</dbReference>
<dbReference type="AlphaFoldDB" id="A0AAV7F597"/>
<accession>A0AAV7F597</accession>
<reference evidence="1 2" key="1">
    <citation type="submission" date="2021-07" db="EMBL/GenBank/DDBJ databases">
        <title>The Aristolochia fimbriata genome: insights into angiosperm evolution, floral development and chemical biosynthesis.</title>
        <authorList>
            <person name="Jiao Y."/>
        </authorList>
    </citation>
    <scope>NUCLEOTIDE SEQUENCE [LARGE SCALE GENOMIC DNA]</scope>
    <source>
        <strain evidence="1">IBCAS-2021</strain>
        <tissue evidence="1">Leaf</tissue>
    </source>
</reference>